<dbReference type="Proteomes" id="UP000231194">
    <property type="component" value="Unassembled WGS sequence"/>
</dbReference>
<reference evidence="2 3" key="1">
    <citation type="submission" date="2017-11" db="EMBL/GenBank/DDBJ databases">
        <title>Bradyrhizobium forestalis sp. nov., an efficient nitrogen-fixing bacterium isolated from nodules of forest legume species in the Amazon.</title>
        <authorList>
            <person name="Costa E.M."/>
            <person name="Guimaraes A."/>
            <person name="Carvalho T.S."/>
            <person name="Rodrigues T.L."/>
            <person name="Ribeiro P.R.A."/>
            <person name="Lebbe L."/>
            <person name="Willems A."/>
            <person name="Moreira F.M.S."/>
        </authorList>
    </citation>
    <scope>NUCLEOTIDE SEQUENCE [LARGE SCALE GENOMIC DNA]</scope>
    <source>
        <strain evidence="2 3">INPA54B</strain>
    </source>
</reference>
<accession>A0A2M8QXM0</accession>
<dbReference type="EMBL" id="PGVG01000066">
    <property type="protein sequence ID" value="PJG50325.1"/>
    <property type="molecule type" value="Genomic_DNA"/>
</dbReference>
<keyword evidence="3" id="KW-1185">Reference proteome</keyword>
<proteinExistence type="predicted"/>
<dbReference type="Pfam" id="PF13276">
    <property type="entry name" value="HTH_21"/>
    <property type="match status" value="1"/>
</dbReference>
<dbReference type="AlphaFoldDB" id="A0A2M8QXM0"/>
<evidence type="ECO:0000313" key="3">
    <source>
        <dbReference type="Proteomes" id="UP000231194"/>
    </source>
</evidence>
<sequence length="58" mass="6373">MQCRALGCVRQVHQDSSGRYGSPRVHAVLRRQGRGVSRGSIEELSLWTVIGALPIRTA</sequence>
<comment type="caution">
    <text evidence="2">The sequence shown here is derived from an EMBL/GenBank/DDBJ whole genome shotgun (WGS) entry which is preliminary data.</text>
</comment>
<protein>
    <recommendedName>
        <fullName evidence="1">HTH-like domain-containing protein</fullName>
    </recommendedName>
</protein>
<organism evidence="2 3">
    <name type="scientific">Bradyrhizobium forestalis</name>
    <dbReference type="NCBI Taxonomy" id="1419263"/>
    <lineage>
        <taxon>Bacteria</taxon>
        <taxon>Pseudomonadati</taxon>
        <taxon>Pseudomonadota</taxon>
        <taxon>Alphaproteobacteria</taxon>
        <taxon>Hyphomicrobiales</taxon>
        <taxon>Nitrobacteraceae</taxon>
        <taxon>Bradyrhizobium</taxon>
    </lineage>
</organism>
<dbReference type="OrthoDB" id="9803878at2"/>
<evidence type="ECO:0000313" key="2">
    <source>
        <dbReference type="EMBL" id="PJG50325.1"/>
    </source>
</evidence>
<dbReference type="RefSeq" id="WP_100236646.1">
    <property type="nucleotide sequence ID" value="NZ_PGVG01000066.1"/>
</dbReference>
<evidence type="ECO:0000259" key="1">
    <source>
        <dbReference type="Pfam" id="PF13276"/>
    </source>
</evidence>
<gene>
    <name evidence="2" type="ORF">CVM73_36965</name>
</gene>
<dbReference type="InterPro" id="IPR025948">
    <property type="entry name" value="HTH-like_dom"/>
</dbReference>
<feature type="domain" description="HTH-like" evidence="1">
    <location>
        <begin position="5"/>
        <end position="42"/>
    </location>
</feature>
<name>A0A2M8QXM0_9BRAD</name>